<keyword evidence="4 11" id="KW-0963">Cytoplasm</keyword>
<dbReference type="GO" id="GO:0005829">
    <property type="term" value="C:cytosol"/>
    <property type="evidence" value="ECO:0007669"/>
    <property type="project" value="TreeGrafter"/>
</dbReference>
<gene>
    <name evidence="11 13" type="primary">glyS</name>
    <name evidence="13" type="ORF">GLIP_0035</name>
</gene>
<dbReference type="EC" id="6.1.1.14" evidence="11"/>
<keyword evidence="8 11" id="KW-0648">Protein biosynthesis</keyword>
<dbReference type="Proteomes" id="UP000006334">
    <property type="component" value="Unassembled WGS sequence"/>
</dbReference>
<keyword evidence="7 11" id="KW-0067">ATP-binding</keyword>
<dbReference type="GO" id="GO:0006420">
    <property type="term" value="P:arginyl-tRNA aminoacylation"/>
    <property type="evidence" value="ECO:0007669"/>
    <property type="project" value="InterPro"/>
</dbReference>
<dbReference type="SMART" id="SM00836">
    <property type="entry name" value="DALR_1"/>
    <property type="match status" value="1"/>
</dbReference>
<dbReference type="EMBL" id="BAEN01000002">
    <property type="protein sequence ID" value="GAC12690.1"/>
    <property type="molecule type" value="Genomic_DNA"/>
</dbReference>
<evidence type="ECO:0000256" key="9">
    <source>
        <dbReference type="ARBA" id="ARBA00023146"/>
    </source>
</evidence>
<dbReference type="NCBIfam" id="TIGR00211">
    <property type="entry name" value="glyS"/>
    <property type="match status" value="1"/>
</dbReference>
<dbReference type="PRINTS" id="PR01045">
    <property type="entry name" value="TRNASYNTHGB"/>
</dbReference>
<dbReference type="GO" id="GO:0004814">
    <property type="term" value="F:arginine-tRNA ligase activity"/>
    <property type="evidence" value="ECO:0007669"/>
    <property type="project" value="InterPro"/>
</dbReference>
<evidence type="ECO:0000256" key="7">
    <source>
        <dbReference type="ARBA" id="ARBA00022840"/>
    </source>
</evidence>
<evidence type="ECO:0000256" key="8">
    <source>
        <dbReference type="ARBA" id="ARBA00022917"/>
    </source>
</evidence>
<keyword evidence="5 11" id="KW-0436">Ligase</keyword>
<reference evidence="13 14" key="1">
    <citation type="journal article" date="2017" name="Antonie Van Leeuwenhoek">
        <title>Rhizobium rhizosphaerae sp. nov., a novel species isolated from rice rhizosphere.</title>
        <authorList>
            <person name="Zhao J.J."/>
            <person name="Zhang J."/>
            <person name="Zhang R.J."/>
            <person name="Zhang C.W."/>
            <person name="Yin H.Q."/>
            <person name="Zhang X.X."/>
        </authorList>
    </citation>
    <scope>NUCLEOTIDE SEQUENCE [LARGE SCALE GENOMIC DNA]</scope>
    <source>
        <strain evidence="13 14">E3</strain>
    </source>
</reference>
<evidence type="ECO:0000256" key="4">
    <source>
        <dbReference type="ARBA" id="ARBA00022490"/>
    </source>
</evidence>
<evidence type="ECO:0000256" key="10">
    <source>
        <dbReference type="ARBA" id="ARBA00047937"/>
    </source>
</evidence>
<comment type="subcellular location">
    <subcellularLocation>
        <location evidence="1 11">Cytoplasm</location>
    </subcellularLocation>
</comment>
<protein>
    <recommendedName>
        <fullName evidence="11">Glycine--tRNA ligase beta subunit</fullName>
        <ecNumber evidence="11">6.1.1.14</ecNumber>
    </recommendedName>
    <alternativeName>
        <fullName evidence="11">Glycyl-tRNA synthetase beta subunit</fullName>
        <shortName evidence="11">GlyRS</shortName>
    </alternativeName>
</protein>
<comment type="similarity">
    <text evidence="2 11">Belongs to the class-II aminoacyl-tRNA synthetase family.</text>
</comment>
<evidence type="ECO:0000256" key="2">
    <source>
        <dbReference type="ARBA" id="ARBA00008226"/>
    </source>
</evidence>
<dbReference type="AlphaFoldDB" id="K6YMW3"/>
<dbReference type="STRING" id="1127673.GLIP_0035"/>
<dbReference type="SUPFAM" id="SSF47323">
    <property type="entry name" value="Anticodon-binding domain of a subclass of class I aminoacyl-tRNA synthetases"/>
    <property type="match status" value="1"/>
</dbReference>
<comment type="caution">
    <text evidence="13">The sequence shown here is derived from an EMBL/GenBank/DDBJ whole genome shotgun (WGS) entry which is preliminary data.</text>
</comment>
<comment type="catalytic activity">
    <reaction evidence="10 11">
        <text>tRNA(Gly) + glycine + ATP = glycyl-tRNA(Gly) + AMP + diphosphate</text>
        <dbReference type="Rhea" id="RHEA:16013"/>
        <dbReference type="Rhea" id="RHEA-COMP:9664"/>
        <dbReference type="Rhea" id="RHEA-COMP:9683"/>
        <dbReference type="ChEBI" id="CHEBI:30616"/>
        <dbReference type="ChEBI" id="CHEBI:33019"/>
        <dbReference type="ChEBI" id="CHEBI:57305"/>
        <dbReference type="ChEBI" id="CHEBI:78442"/>
        <dbReference type="ChEBI" id="CHEBI:78522"/>
        <dbReference type="ChEBI" id="CHEBI:456215"/>
        <dbReference type="EC" id="6.1.1.14"/>
    </reaction>
</comment>
<dbReference type="eggNOG" id="COG0751">
    <property type="taxonomic scope" value="Bacteria"/>
</dbReference>
<dbReference type="InterPro" id="IPR009080">
    <property type="entry name" value="tRNAsynth_Ia_anticodon-bd"/>
</dbReference>
<dbReference type="InterPro" id="IPR015944">
    <property type="entry name" value="Gly-tRNA-synth_bsu"/>
</dbReference>
<evidence type="ECO:0000256" key="1">
    <source>
        <dbReference type="ARBA" id="ARBA00004496"/>
    </source>
</evidence>
<evidence type="ECO:0000256" key="6">
    <source>
        <dbReference type="ARBA" id="ARBA00022741"/>
    </source>
</evidence>
<keyword evidence="6 11" id="KW-0547">Nucleotide-binding</keyword>
<name>K6YMW3_9ALTE</name>
<accession>K6YMW3</accession>
<dbReference type="HAMAP" id="MF_00255">
    <property type="entry name" value="Gly_tRNA_synth_beta"/>
    <property type="match status" value="1"/>
</dbReference>
<dbReference type="RefSeq" id="WP_008842510.1">
    <property type="nucleotide sequence ID" value="NZ_BAEN01000002.1"/>
</dbReference>
<dbReference type="SUPFAM" id="SSF109604">
    <property type="entry name" value="HD-domain/PDEase-like"/>
    <property type="match status" value="1"/>
</dbReference>
<keyword evidence="14" id="KW-1185">Reference proteome</keyword>
<organism evidence="13 14">
    <name type="scientific">Aliiglaciecola lipolytica E3</name>
    <dbReference type="NCBI Taxonomy" id="1127673"/>
    <lineage>
        <taxon>Bacteria</taxon>
        <taxon>Pseudomonadati</taxon>
        <taxon>Pseudomonadota</taxon>
        <taxon>Gammaproteobacteria</taxon>
        <taxon>Alteromonadales</taxon>
        <taxon>Alteromonadaceae</taxon>
        <taxon>Aliiglaciecola</taxon>
    </lineage>
</organism>
<keyword evidence="9 11" id="KW-0030">Aminoacyl-tRNA synthetase</keyword>
<dbReference type="GO" id="GO:0005524">
    <property type="term" value="F:ATP binding"/>
    <property type="evidence" value="ECO:0007669"/>
    <property type="project" value="UniProtKB-UniRule"/>
</dbReference>
<feature type="domain" description="DALR anticodon binding" evidence="12">
    <location>
        <begin position="584"/>
        <end position="687"/>
    </location>
</feature>
<evidence type="ECO:0000313" key="14">
    <source>
        <dbReference type="Proteomes" id="UP000006334"/>
    </source>
</evidence>
<comment type="subunit">
    <text evidence="3 11">Tetramer of two alpha and two beta subunits.</text>
</comment>
<dbReference type="Gene3D" id="1.10.730.10">
    <property type="entry name" value="Isoleucyl-tRNA Synthetase, Domain 1"/>
    <property type="match status" value="1"/>
</dbReference>
<sequence>MRKENLLIELGTEELPPKALKTLAQAFADNMQAGLESADLAFDNIQWYASPRRLAVKVQAVDEKQLDKEVEKRGPAVSAAFDAEGNPTKAAEGWARSNGISVDQATRLATDKGEWLLHVASVSGQSLESLLEDIVETALKKLPIPKAMRWGNSRIQFIRPVHTLCLLYGDQLLQGSVLGLSSSRTIMGHRFHGQASFELQHADDYLAQLEKHYVVADYTARQEIIKQQLQDAASKEDGVVELEQDLLDEVTALVEWPVVLVANFEDEFLEVPKEALIYTMKGDQKYFPMLDKNGDLKSRFLFVSNIESKDPTQVIQGNEKVIRPRLADARFFFETDKKSSLESRINSLESVLFQKQLGTLADKSRRISKLAEKIAAQIGTNEKQAARAGLLSKTDLMTEMVMEFPDVQGVMGMHYAKNDGEDDVVANALNEQYMPRFAGDQLPESLVSCAVALADKLDTLVGIFGIGQLPKGDKDPFALRRAAIGILRITVELKLPVDLAKLVGDTFTLLEDKISNSDTQEQVIDFILGRFRTWYQEQGVEVDVIQAVLSRRPTSPADFDARINGVKQFKLLPSAQALAAANKRVANILDKNGVSEDFEINTSLLTEEPEKRLASEIQRIQAEVTPLLEKADYEAVLLCLSQFADSIDAFFDNVMVMAEDEAVKNNRLALLLKLRQLFLKVADISLLKYE</sequence>
<dbReference type="GO" id="GO:0006426">
    <property type="term" value="P:glycyl-tRNA aminoacylation"/>
    <property type="evidence" value="ECO:0007669"/>
    <property type="project" value="UniProtKB-UniRule"/>
</dbReference>
<dbReference type="InterPro" id="IPR006194">
    <property type="entry name" value="Gly-tRNA-synth_heterodimer"/>
</dbReference>
<dbReference type="PROSITE" id="PS50861">
    <property type="entry name" value="AA_TRNA_LIGASE_II_GLYAB"/>
    <property type="match status" value="1"/>
</dbReference>
<evidence type="ECO:0000313" key="13">
    <source>
        <dbReference type="EMBL" id="GAC12690.1"/>
    </source>
</evidence>
<evidence type="ECO:0000256" key="5">
    <source>
        <dbReference type="ARBA" id="ARBA00022598"/>
    </source>
</evidence>
<proteinExistence type="inferred from homology"/>
<evidence type="ECO:0000259" key="12">
    <source>
        <dbReference type="SMART" id="SM00836"/>
    </source>
</evidence>
<dbReference type="PANTHER" id="PTHR30075">
    <property type="entry name" value="GLYCYL-TRNA SYNTHETASE"/>
    <property type="match status" value="1"/>
</dbReference>
<dbReference type="PANTHER" id="PTHR30075:SF2">
    <property type="entry name" value="GLYCINE--TRNA LIGASE, CHLOROPLASTIC_MITOCHONDRIAL 2"/>
    <property type="match status" value="1"/>
</dbReference>
<dbReference type="Pfam" id="PF02092">
    <property type="entry name" value="tRNA_synt_2f"/>
    <property type="match status" value="1"/>
</dbReference>
<dbReference type="Pfam" id="PF05746">
    <property type="entry name" value="DALR_1"/>
    <property type="match status" value="1"/>
</dbReference>
<dbReference type="GO" id="GO:0004820">
    <property type="term" value="F:glycine-tRNA ligase activity"/>
    <property type="evidence" value="ECO:0007669"/>
    <property type="project" value="UniProtKB-UniRule"/>
</dbReference>
<dbReference type="OrthoDB" id="9775440at2"/>
<evidence type="ECO:0000256" key="11">
    <source>
        <dbReference type="HAMAP-Rule" id="MF_00255"/>
    </source>
</evidence>
<evidence type="ECO:0000256" key="3">
    <source>
        <dbReference type="ARBA" id="ARBA00011209"/>
    </source>
</evidence>
<dbReference type="InterPro" id="IPR008909">
    <property type="entry name" value="DALR_anticod-bd"/>
</dbReference>